<evidence type="ECO:0000313" key="3">
    <source>
        <dbReference type="Proteomes" id="UP000626109"/>
    </source>
</evidence>
<dbReference type="PROSITE" id="PS01159">
    <property type="entry name" value="WW_DOMAIN_1"/>
    <property type="match status" value="2"/>
</dbReference>
<dbReference type="EMBL" id="CAJNNW010024401">
    <property type="protein sequence ID" value="CAE8672214.1"/>
    <property type="molecule type" value="Genomic_DNA"/>
</dbReference>
<accession>A0A813JBF8</accession>
<protein>
    <recommendedName>
        <fullName evidence="1">WW domain-containing protein</fullName>
    </recommendedName>
</protein>
<feature type="domain" description="WW" evidence="1">
    <location>
        <begin position="387"/>
        <end position="421"/>
    </location>
</feature>
<dbReference type="InterPro" id="IPR001202">
    <property type="entry name" value="WW_dom"/>
</dbReference>
<gene>
    <name evidence="2" type="ORF">PGLA2088_LOCUS17947</name>
</gene>
<name>A0A813JBF8_POLGL</name>
<dbReference type="SUPFAM" id="SSF51045">
    <property type="entry name" value="WW domain"/>
    <property type="match status" value="2"/>
</dbReference>
<organism evidence="2 3">
    <name type="scientific">Polarella glacialis</name>
    <name type="common">Dinoflagellate</name>
    <dbReference type="NCBI Taxonomy" id="89957"/>
    <lineage>
        <taxon>Eukaryota</taxon>
        <taxon>Sar</taxon>
        <taxon>Alveolata</taxon>
        <taxon>Dinophyceae</taxon>
        <taxon>Suessiales</taxon>
        <taxon>Suessiaceae</taxon>
        <taxon>Polarella</taxon>
    </lineage>
</organism>
<dbReference type="Pfam" id="PF00397">
    <property type="entry name" value="WW"/>
    <property type="match status" value="2"/>
</dbReference>
<evidence type="ECO:0000259" key="1">
    <source>
        <dbReference type="PROSITE" id="PS50020"/>
    </source>
</evidence>
<dbReference type="Proteomes" id="UP000626109">
    <property type="component" value="Unassembled WGS sequence"/>
</dbReference>
<evidence type="ECO:0000313" key="2">
    <source>
        <dbReference type="EMBL" id="CAE8672214.1"/>
    </source>
</evidence>
<comment type="caution">
    <text evidence="2">The sequence shown here is derived from an EMBL/GenBank/DDBJ whole genome shotgun (WGS) entry which is preliminary data.</text>
</comment>
<dbReference type="CDD" id="cd00201">
    <property type="entry name" value="WW"/>
    <property type="match status" value="2"/>
</dbReference>
<dbReference type="SMART" id="SM00456">
    <property type="entry name" value="WW"/>
    <property type="match status" value="2"/>
</dbReference>
<feature type="domain" description="WW" evidence="1">
    <location>
        <begin position="357"/>
        <end position="390"/>
    </location>
</feature>
<proteinExistence type="predicted"/>
<sequence length="422" mass="47471">MAKRAQTCPEDLYRGCVVYYGRNDRGIVTDAFGPVDEFWVTDEKTTQPVRDENGAKRSFRAEELRIATRDDRAARPQSVGVSDGASCARVLVIGTEPQMLRILERFGTPDVERRQETQMVLALPCNFCICGPSCEDFDATRQQMCGMGCHVQSAASEGMEQGVLELARRLRPDIPIGIRPYHLKQAYEAAGPGLRKLSDYYCLSAVTLPYGTDDIAASSSKYERTLRTQVRCQIDLGVSAEGFPEAGDASLLDAVRRSLREHVGITISDGIWSDETQLNLRRKLGIDMPLMIWDGSEVKVFLLLLPDNAKCSQIDEELSFEEATASAKRGDVVEATDEFHKTVAEWRKEQDQFQDEPGLPEGWIRVKSKTGQTYFWNTRKKESTFEFPLPAGWTRQVSKSSGKPYYFNVKKRKSSFDVPTEE</sequence>
<dbReference type="Gene3D" id="2.20.70.10">
    <property type="match status" value="2"/>
</dbReference>
<dbReference type="InterPro" id="IPR036020">
    <property type="entry name" value="WW_dom_sf"/>
</dbReference>
<dbReference type="PROSITE" id="PS50020">
    <property type="entry name" value="WW_DOMAIN_2"/>
    <property type="match status" value="2"/>
</dbReference>
<dbReference type="AlphaFoldDB" id="A0A813JBF8"/>
<reference evidence="2" key="1">
    <citation type="submission" date="2021-02" db="EMBL/GenBank/DDBJ databases">
        <authorList>
            <person name="Dougan E. K."/>
            <person name="Rhodes N."/>
            <person name="Thang M."/>
            <person name="Chan C."/>
        </authorList>
    </citation>
    <scope>NUCLEOTIDE SEQUENCE</scope>
</reference>